<sequence>MATLSRQPFAPLDGTRLQNLGSLKNRQNALPQASGAKRKAADVVDNDDSENIDPSLFSKRPKASSTSYPAKDLLKPTAYILKASTPLNQISTFRSSTKATPLTSTRPRALLQPKSPAAKLNTAIAKSSPFSAPAGRSPTRSKRSGILSSRRRTAGPYTRVDPPLFNLSAAAPFSLDAALKGTIPSYAARSPIAAQSLTTPVVASPRASVTKDLLEPDMKASWFFDIHEDTPEQEMTNMLQHGTCVLDISSDEESEVKATRERAEGRDKENVPPADDVSQTTARQSRSQEDDMIIEKQRTALGEMDAAAFYALGCDESSVIFVPADEEQEASVQEPSPFELSTELKVESTEPVLEISKEVDELMEKTGTPAAKAAVLQPVEGTGESFEVWESDSTKGDDVEAVTTGN</sequence>
<evidence type="ECO:0000313" key="6">
    <source>
        <dbReference type="Proteomes" id="UP000045706"/>
    </source>
</evidence>
<dbReference type="AlphaFoldDB" id="A0A0G4NFI6"/>
<keyword evidence="5" id="KW-1185">Reference proteome</keyword>
<dbReference type="STRING" id="100787.A0A0G4NFI6"/>
<dbReference type="Proteomes" id="UP000045706">
    <property type="component" value="Unassembled WGS sequence"/>
</dbReference>
<dbReference type="EMBL" id="CVQH01025594">
    <property type="protein sequence ID" value="CRK38579.1"/>
    <property type="molecule type" value="Genomic_DNA"/>
</dbReference>
<proteinExistence type="predicted"/>
<feature type="region of interest" description="Disordered" evidence="1">
    <location>
        <begin position="24"/>
        <end position="69"/>
    </location>
</feature>
<dbReference type="Proteomes" id="UP000689129">
    <property type="component" value="Unassembled WGS sequence"/>
</dbReference>
<reference evidence="5 6" key="1">
    <citation type="submission" date="2015-05" db="EMBL/GenBank/DDBJ databases">
        <authorList>
            <person name="Fogelqvist Johan"/>
        </authorList>
    </citation>
    <scope>NUCLEOTIDE SEQUENCE [LARGE SCALE GENOMIC DNA]</scope>
    <source>
        <strain evidence="2">VL1</strain>
        <strain evidence="3">VL2</strain>
    </source>
</reference>
<organism evidence="3 6">
    <name type="scientific">Verticillium longisporum</name>
    <name type="common">Verticillium dahliae var. longisporum</name>
    <dbReference type="NCBI Taxonomy" id="100787"/>
    <lineage>
        <taxon>Eukaryota</taxon>
        <taxon>Fungi</taxon>
        <taxon>Dikarya</taxon>
        <taxon>Ascomycota</taxon>
        <taxon>Pezizomycotina</taxon>
        <taxon>Sordariomycetes</taxon>
        <taxon>Hypocreomycetidae</taxon>
        <taxon>Glomerellales</taxon>
        <taxon>Plectosphaerellaceae</taxon>
        <taxon>Verticillium</taxon>
    </lineage>
</organism>
<evidence type="ECO:0000256" key="1">
    <source>
        <dbReference type="SAM" id="MobiDB-lite"/>
    </source>
</evidence>
<evidence type="ECO:0000313" key="3">
    <source>
        <dbReference type="EMBL" id="CRK45095.1"/>
    </source>
</evidence>
<accession>A0A0G4NFI6</accession>
<dbReference type="EMBL" id="JAEMWZ010000665">
    <property type="protein sequence ID" value="KAG7108622.1"/>
    <property type="molecule type" value="Genomic_DNA"/>
</dbReference>
<name>A0A0G4NFI6_VERLO</name>
<gene>
    <name evidence="2" type="ORF">BN1708_016646</name>
    <name evidence="3" type="ORF">BN1723_016465</name>
    <name evidence="4" type="ORF">HYQ45_018039</name>
</gene>
<feature type="region of interest" description="Disordered" evidence="1">
    <location>
        <begin position="124"/>
        <end position="159"/>
    </location>
</feature>
<evidence type="ECO:0008006" key="7">
    <source>
        <dbReference type="Google" id="ProtNLM"/>
    </source>
</evidence>
<dbReference type="Proteomes" id="UP000044602">
    <property type="component" value="Unassembled WGS sequence"/>
</dbReference>
<evidence type="ECO:0000313" key="4">
    <source>
        <dbReference type="EMBL" id="KAG7108622.1"/>
    </source>
</evidence>
<protein>
    <recommendedName>
        <fullName evidence="7">Thymidylate kinase</fullName>
    </recommendedName>
</protein>
<dbReference type="OrthoDB" id="425602at2759"/>
<feature type="compositionally biased region" description="Basic residues" evidence="1">
    <location>
        <begin position="139"/>
        <end position="153"/>
    </location>
</feature>
<reference evidence="4" key="2">
    <citation type="journal article" date="2021" name="Mol. Plant Pathol.">
        <title>A 20-kb lineage-specific genomic region tames virulence in pathogenic amphidiploid Verticillium longisporum.</title>
        <authorList>
            <person name="Harting R."/>
            <person name="Starke J."/>
            <person name="Kusch H."/>
            <person name="Poggeler S."/>
            <person name="Maurus I."/>
            <person name="Schluter R."/>
            <person name="Landesfeind M."/>
            <person name="Bulla I."/>
            <person name="Nowrousian M."/>
            <person name="de Jonge R."/>
            <person name="Stahlhut G."/>
            <person name="Hoff K.J."/>
            <person name="Asshauer K.P."/>
            <person name="Thurmer A."/>
            <person name="Stanke M."/>
            <person name="Daniel R."/>
            <person name="Morgenstern B."/>
            <person name="Thomma B.P.H.J."/>
            <person name="Kronstad J.W."/>
            <person name="Braus-Stromeyer S.A."/>
            <person name="Braus G.H."/>
        </authorList>
    </citation>
    <scope>NUCLEOTIDE SEQUENCE</scope>
    <source>
        <strain evidence="4">Vl32</strain>
    </source>
</reference>
<evidence type="ECO:0000313" key="5">
    <source>
        <dbReference type="Proteomes" id="UP000044602"/>
    </source>
</evidence>
<feature type="compositionally biased region" description="Basic and acidic residues" evidence="1">
    <location>
        <begin position="255"/>
        <end position="270"/>
    </location>
</feature>
<feature type="region of interest" description="Disordered" evidence="1">
    <location>
        <begin position="383"/>
        <end position="406"/>
    </location>
</feature>
<dbReference type="EMBL" id="CVQI01034507">
    <property type="protein sequence ID" value="CRK45095.1"/>
    <property type="molecule type" value="Genomic_DNA"/>
</dbReference>
<evidence type="ECO:0000313" key="2">
    <source>
        <dbReference type="EMBL" id="CRK38579.1"/>
    </source>
</evidence>
<feature type="region of interest" description="Disordered" evidence="1">
    <location>
        <begin position="247"/>
        <end position="291"/>
    </location>
</feature>